<organism evidence="4 5">
    <name type="scientific">Candidatus Intestinimonas merdavium</name>
    <dbReference type="NCBI Taxonomy" id="2838622"/>
    <lineage>
        <taxon>Bacteria</taxon>
        <taxon>Bacillati</taxon>
        <taxon>Bacillota</taxon>
        <taxon>Clostridia</taxon>
        <taxon>Eubacteriales</taxon>
        <taxon>Intestinimonas</taxon>
    </lineage>
</organism>
<evidence type="ECO:0000313" key="5">
    <source>
        <dbReference type="Proteomes" id="UP000886824"/>
    </source>
</evidence>
<dbReference type="PRINTS" id="PR00455">
    <property type="entry name" value="HTHTETR"/>
</dbReference>
<dbReference type="Gene3D" id="1.10.357.10">
    <property type="entry name" value="Tetracycline Repressor, domain 2"/>
    <property type="match status" value="1"/>
</dbReference>
<dbReference type="PANTHER" id="PTHR30055">
    <property type="entry name" value="HTH-TYPE TRANSCRIPTIONAL REGULATOR RUTR"/>
    <property type="match status" value="1"/>
</dbReference>
<gene>
    <name evidence="4" type="ORF">H9826_04730</name>
</gene>
<dbReference type="PROSITE" id="PS01081">
    <property type="entry name" value="HTH_TETR_1"/>
    <property type="match status" value="1"/>
</dbReference>
<reference evidence="4" key="1">
    <citation type="journal article" date="2021" name="PeerJ">
        <title>Extensive microbial diversity within the chicken gut microbiome revealed by metagenomics and culture.</title>
        <authorList>
            <person name="Gilroy R."/>
            <person name="Ravi A."/>
            <person name="Getino M."/>
            <person name="Pursley I."/>
            <person name="Horton D.L."/>
            <person name="Alikhan N.F."/>
            <person name="Baker D."/>
            <person name="Gharbi K."/>
            <person name="Hall N."/>
            <person name="Watson M."/>
            <person name="Adriaenssens E.M."/>
            <person name="Foster-Nyarko E."/>
            <person name="Jarju S."/>
            <person name="Secka A."/>
            <person name="Antonio M."/>
            <person name="Oren A."/>
            <person name="Chaudhuri R.R."/>
            <person name="La Ragione R."/>
            <person name="Hildebrand F."/>
            <person name="Pallen M.J."/>
        </authorList>
    </citation>
    <scope>NUCLEOTIDE SEQUENCE</scope>
    <source>
        <strain evidence="4">CHK33-7979</strain>
    </source>
</reference>
<feature type="DNA-binding region" description="H-T-H motif" evidence="2">
    <location>
        <begin position="35"/>
        <end position="54"/>
    </location>
</feature>
<dbReference type="InterPro" id="IPR023772">
    <property type="entry name" value="DNA-bd_HTH_TetR-type_CS"/>
</dbReference>
<evidence type="ECO:0000313" key="4">
    <source>
        <dbReference type="EMBL" id="HIY73264.1"/>
    </source>
</evidence>
<dbReference type="SUPFAM" id="SSF48498">
    <property type="entry name" value="Tetracyclin repressor-like, C-terminal domain"/>
    <property type="match status" value="1"/>
</dbReference>
<evidence type="ECO:0000256" key="1">
    <source>
        <dbReference type="ARBA" id="ARBA00023125"/>
    </source>
</evidence>
<dbReference type="Pfam" id="PF00440">
    <property type="entry name" value="TetR_N"/>
    <property type="match status" value="1"/>
</dbReference>
<dbReference type="InterPro" id="IPR036271">
    <property type="entry name" value="Tet_transcr_reg_TetR-rel_C_sf"/>
</dbReference>
<dbReference type="GO" id="GO:0003700">
    <property type="term" value="F:DNA-binding transcription factor activity"/>
    <property type="evidence" value="ECO:0007669"/>
    <property type="project" value="TreeGrafter"/>
</dbReference>
<evidence type="ECO:0000259" key="3">
    <source>
        <dbReference type="PROSITE" id="PS50977"/>
    </source>
</evidence>
<dbReference type="InterPro" id="IPR001647">
    <property type="entry name" value="HTH_TetR"/>
</dbReference>
<accession>A0A9D1Z386</accession>
<proteinExistence type="predicted"/>
<dbReference type="SUPFAM" id="SSF46689">
    <property type="entry name" value="Homeodomain-like"/>
    <property type="match status" value="1"/>
</dbReference>
<dbReference type="GO" id="GO:0000976">
    <property type="term" value="F:transcription cis-regulatory region binding"/>
    <property type="evidence" value="ECO:0007669"/>
    <property type="project" value="TreeGrafter"/>
</dbReference>
<dbReference type="InterPro" id="IPR009057">
    <property type="entry name" value="Homeodomain-like_sf"/>
</dbReference>
<dbReference type="EMBL" id="DXCX01000049">
    <property type="protein sequence ID" value="HIY73264.1"/>
    <property type="molecule type" value="Genomic_DNA"/>
</dbReference>
<feature type="domain" description="HTH tetR-type" evidence="3">
    <location>
        <begin position="12"/>
        <end position="72"/>
    </location>
</feature>
<dbReference type="PANTHER" id="PTHR30055:SF226">
    <property type="entry name" value="HTH-TYPE TRANSCRIPTIONAL REGULATOR PKSA"/>
    <property type="match status" value="1"/>
</dbReference>
<name>A0A9D1Z386_9FIRM</name>
<dbReference type="InterPro" id="IPR050109">
    <property type="entry name" value="HTH-type_TetR-like_transc_reg"/>
</dbReference>
<dbReference type="AlphaFoldDB" id="A0A9D1Z386"/>
<reference evidence="4" key="2">
    <citation type="submission" date="2021-04" db="EMBL/GenBank/DDBJ databases">
        <authorList>
            <person name="Gilroy R."/>
        </authorList>
    </citation>
    <scope>NUCLEOTIDE SEQUENCE</scope>
    <source>
        <strain evidence="4">CHK33-7979</strain>
    </source>
</reference>
<dbReference type="PROSITE" id="PS50977">
    <property type="entry name" value="HTH_TETR_2"/>
    <property type="match status" value="1"/>
</dbReference>
<dbReference type="Proteomes" id="UP000886824">
    <property type="component" value="Unassembled WGS sequence"/>
</dbReference>
<keyword evidence="1 2" id="KW-0238">DNA-binding</keyword>
<protein>
    <submittedName>
        <fullName evidence="4">TetR/AcrR family transcriptional regulator</fullName>
    </submittedName>
</protein>
<evidence type="ECO:0000256" key="2">
    <source>
        <dbReference type="PROSITE-ProRule" id="PRU00335"/>
    </source>
</evidence>
<comment type="caution">
    <text evidence="4">The sequence shown here is derived from an EMBL/GenBank/DDBJ whole genome shotgun (WGS) entry which is preliminary data.</text>
</comment>
<sequence>MDYAQRRKLQSQETERKILYAALDLMRERGFEKVSVRDICKAAGITTGAFYHHFSSKEALLEHGFTPLDDYIRGVLEGVGGESPDQRLWRLLAAYGQFMEHSGELIGRYYQQRIAEPGTKSMDPSRYTYRAMVECFRQAEQEGILAPGHSPEWIAGFCFRHFRGVVVDWVLDGYSYPLLPKMEEDFRLFVTLFHA</sequence>